<dbReference type="AlphaFoldDB" id="A0A947GKF0"/>
<dbReference type="PROSITE" id="PS50104">
    <property type="entry name" value="TIR"/>
    <property type="match status" value="1"/>
</dbReference>
<dbReference type="InterPro" id="IPR035897">
    <property type="entry name" value="Toll_tir_struct_dom_sf"/>
</dbReference>
<dbReference type="Proteomes" id="UP000717364">
    <property type="component" value="Unassembled WGS sequence"/>
</dbReference>
<protein>
    <submittedName>
        <fullName evidence="2">TIR domain-containing protein</fullName>
    </submittedName>
</protein>
<sequence>MVFEHDIFISFTHVDNWVAETDQQGWIDHFHKGLEIRLTQLRGEQPRIWRDRQNLQGNDYFGDEIIERLPKVALLVSVLSPRYLKSEWCSRELKHFYTTANQLLGVRIDNKSRIFKVIKTAVPLEKHPEILKPLLGYAFYEVDDTGRPREFSPIFGVESRNKYLAKLEDLAYDICKTLDALEAATAQTSEAPETAQPLGLLSSMPTSPPQPDKQQIYLAEVPIGLEDERDQIRRDLELKGYQIFPSEPLPNDPSEFNKAVQQSLQTSRLSVHLVSNPPTVGSSYADIFQQMAFARSQEQVQLAAQTVQTRSDFSRILWMPSTEQPVDEALQVLQNDPDFLNTGLEDLKTFIQDRLERPTAEPAEANGSLKVLLDCNEQDLVSPTIEPLYEFLSERFEVQLPDYETSSLAASENLLRQCDAVLIYYGHDASGLWLKRRLLALQKTLYKRLRPLLAKAVYVADPQKQMAAANIPVIQGADGFTPNSLEPFLVQVAQGGG</sequence>
<organism evidence="2 3">
    <name type="scientific">Leptothoe spongobia TAU-MAC 1115</name>
    <dbReference type="NCBI Taxonomy" id="1967444"/>
    <lineage>
        <taxon>Bacteria</taxon>
        <taxon>Bacillati</taxon>
        <taxon>Cyanobacteriota</taxon>
        <taxon>Cyanophyceae</taxon>
        <taxon>Nodosilineales</taxon>
        <taxon>Cymatolegaceae</taxon>
        <taxon>Leptothoe</taxon>
        <taxon>Leptothoe spongobia</taxon>
    </lineage>
</organism>
<dbReference type="InterPro" id="IPR000157">
    <property type="entry name" value="TIR_dom"/>
</dbReference>
<comment type="caution">
    <text evidence="2">The sequence shown here is derived from an EMBL/GenBank/DDBJ whole genome shotgun (WGS) entry which is preliminary data.</text>
</comment>
<reference evidence="2" key="1">
    <citation type="submission" date="2020-11" db="EMBL/GenBank/DDBJ databases">
        <authorList>
            <person name="Konstantinou D."/>
            <person name="Gkelis S."/>
            <person name="Popin R."/>
            <person name="Fewer D."/>
            <person name="Sivonen K."/>
        </authorList>
    </citation>
    <scope>NUCLEOTIDE SEQUENCE</scope>
    <source>
        <strain evidence="2">TAU-MAC 1115</strain>
    </source>
</reference>
<reference evidence="2" key="2">
    <citation type="journal article" date="2021" name="Mar. Drugs">
        <title>Genome Reduction and Secondary Metabolism of the Marine Sponge-Associated Cyanobacterium Leptothoe.</title>
        <authorList>
            <person name="Konstantinou D."/>
            <person name="Popin R.V."/>
            <person name="Fewer D.P."/>
            <person name="Sivonen K."/>
            <person name="Gkelis S."/>
        </authorList>
    </citation>
    <scope>NUCLEOTIDE SEQUENCE</scope>
    <source>
        <strain evidence="2">TAU-MAC 1115</strain>
    </source>
</reference>
<evidence type="ECO:0000313" key="3">
    <source>
        <dbReference type="Proteomes" id="UP000717364"/>
    </source>
</evidence>
<accession>A0A947GKF0</accession>
<dbReference type="SUPFAM" id="SSF52200">
    <property type="entry name" value="Toll/Interleukin receptor TIR domain"/>
    <property type="match status" value="1"/>
</dbReference>
<dbReference type="RefSeq" id="WP_215609400.1">
    <property type="nucleotide sequence ID" value="NZ_JADOES010000024.1"/>
</dbReference>
<evidence type="ECO:0000313" key="2">
    <source>
        <dbReference type="EMBL" id="MBT9316332.1"/>
    </source>
</evidence>
<gene>
    <name evidence="2" type="ORF">IXB50_12950</name>
</gene>
<evidence type="ECO:0000259" key="1">
    <source>
        <dbReference type="PROSITE" id="PS50104"/>
    </source>
</evidence>
<dbReference type="Gene3D" id="3.40.50.10140">
    <property type="entry name" value="Toll/interleukin-1 receptor homology (TIR) domain"/>
    <property type="match status" value="1"/>
</dbReference>
<dbReference type="EMBL" id="JADOES010000024">
    <property type="protein sequence ID" value="MBT9316332.1"/>
    <property type="molecule type" value="Genomic_DNA"/>
</dbReference>
<dbReference type="Pfam" id="PF13676">
    <property type="entry name" value="TIR_2"/>
    <property type="match status" value="1"/>
</dbReference>
<feature type="domain" description="TIR" evidence="1">
    <location>
        <begin position="3"/>
        <end position="163"/>
    </location>
</feature>
<proteinExistence type="predicted"/>
<keyword evidence="3" id="KW-1185">Reference proteome</keyword>
<name>A0A947GKF0_9CYAN</name>
<dbReference type="GO" id="GO:0007165">
    <property type="term" value="P:signal transduction"/>
    <property type="evidence" value="ECO:0007669"/>
    <property type="project" value="InterPro"/>
</dbReference>